<evidence type="ECO:0000256" key="4">
    <source>
        <dbReference type="ARBA" id="ARBA00022737"/>
    </source>
</evidence>
<reference evidence="15 16" key="1">
    <citation type="submission" date="2009-12" db="EMBL/GenBank/DDBJ databases">
        <title>The Genome Sequence of Anolis carolinensis (Green Anole Lizard).</title>
        <authorList>
            <consortium name="The Genome Sequencing Platform"/>
            <person name="Di Palma F."/>
            <person name="Alfoldi J."/>
            <person name="Heiman D."/>
            <person name="Young S."/>
            <person name="Grabherr M."/>
            <person name="Johnson J."/>
            <person name="Lander E.S."/>
            <person name="Lindblad-Toh K."/>
        </authorList>
    </citation>
    <scope>NUCLEOTIDE SEQUENCE [LARGE SCALE GENOMIC DNA]</scope>
    <source>
        <strain evidence="15 16">JBL SC #1</strain>
    </source>
</reference>
<dbReference type="PANTHER" id="PTHR23226">
    <property type="entry name" value="ZINC FINGER AND SCAN DOMAIN-CONTAINING"/>
    <property type="match status" value="1"/>
</dbReference>
<dbReference type="GO" id="GO:0005634">
    <property type="term" value="C:nucleus"/>
    <property type="evidence" value="ECO:0007669"/>
    <property type="project" value="UniProtKB-SubCell"/>
</dbReference>
<dbReference type="eggNOG" id="KOG1721">
    <property type="taxonomic scope" value="Eukaryota"/>
</dbReference>
<dbReference type="Pfam" id="PF16622">
    <property type="entry name" value="zf-C2H2_11"/>
    <property type="match status" value="1"/>
</dbReference>
<evidence type="ECO:0000259" key="14">
    <source>
        <dbReference type="PROSITE" id="PS50804"/>
    </source>
</evidence>
<dbReference type="GO" id="GO:0000978">
    <property type="term" value="F:RNA polymerase II cis-regulatory region sequence-specific DNA binding"/>
    <property type="evidence" value="ECO:0000318"/>
    <property type="project" value="GO_Central"/>
</dbReference>
<keyword evidence="3" id="KW-0479">Metal-binding</keyword>
<evidence type="ECO:0000256" key="12">
    <source>
        <dbReference type="SAM" id="MobiDB-lite"/>
    </source>
</evidence>
<dbReference type="FunFam" id="3.30.160.60:FF:001562">
    <property type="entry name" value="Zinc finger protein 449"/>
    <property type="match status" value="1"/>
</dbReference>
<dbReference type="CDD" id="cd07936">
    <property type="entry name" value="SCAN"/>
    <property type="match status" value="1"/>
</dbReference>
<evidence type="ECO:0000256" key="9">
    <source>
        <dbReference type="ARBA" id="ARBA00023163"/>
    </source>
</evidence>
<dbReference type="SUPFAM" id="SSF57667">
    <property type="entry name" value="beta-beta-alpha zinc fingers"/>
    <property type="match status" value="2"/>
</dbReference>
<dbReference type="SMART" id="SM00431">
    <property type="entry name" value="SCAN"/>
    <property type="match status" value="1"/>
</dbReference>
<dbReference type="SMART" id="SM00355">
    <property type="entry name" value="ZnF_C2H2"/>
    <property type="match status" value="4"/>
</dbReference>
<dbReference type="GO" id="GO:0006357">
    <property type="term" value="P:regulation of transcription by RNA polymerase II"/>
    <property type="evidence" value="ECO:0000318"/>
    <property type="project" value="GO_Central"/>
</dbReference>
<dbReference type="FunFam" id="3.30.160.60:FF:000100">
    <property type="entry name" value="Zinc finger 45-like"/>
    <property type="match status" value="1"/>
</dbReference>
<dbReference type="InterPro" id="IPR036236">
    <property type="entry name" value="Znf_C2H2_sf"/>
</dbReference>
<feature type="region of interest" description="Disordered" evidence="12">
    <location>
        <begin position="1"/>
        <end position="62"/>
    </location>
</feature>
<reference evidence="15" key="2">
    <citation type="submission" date="2025-08" db="UniProtKB">
        <authorList>
            <consortium name="Ensembl"/>
        </authorList>
    </citation>
    <scope>IDENTIFICATION</scope>
</reference>
<feature type="domain" description="C2H2-type" evidence="13">
    <location>
        <begin position="691"/>
        <end position="718"/>
    </location>
</feature>
<dbReference type="AlphaFoldDB" id="G1KZ70"/>
<evidence type="ECO:0000256" key="11">
    <source>
        <dbReference type="PROSITE-ProRule" id="PRU00042"/>
    </source>
</evidence>
<dbReference type="Ensembl" id="ENSACAT00000026053.3">
    <property type="protein sequence ID" value="ENSACAP00000021442.2"/>
    <property type="gene ID" value="ENSACAG00000025475.3"/>
</dbReference>
<feature type="domain" description="C2H2-type" evidence="13">
    <location>
        <begin position="663"/>
        <end position="690"/>
    </location>
</feature>
<dbReference type="KEGG" id="acs:100565625"/>
<keyword evidence="9" id="KW-0804">Transcription</keyword>
<evidence type="ECO:0000256" key="10">
    <source>
        <dbReference type="ARBA" id="ARBA00023242"/>
    </source>
</evidence>
<dbReference type="PANTHER" id="PTHR23226:SF379">
    <property type="entry name" value="C2H2-TYPE DOMAIN-CONTAINING PROTEIN"/>
    <property type="match status" value="1"/>
</dbReference>
<dbReference type="Bgee" id="ENSACAG00000025475">
    <property type="expression patterns" value="Expressed in heart and 12 other cell types or tissues"/>
</dbReference>
<evidence type="ECO:0000256" key="2">
    <source>
        <dbReference type="ARBA" id="ARBA00006991"/>
    </source>
</evidence>
<keyword evidence="8" id="KW-0238">DNA-binding</keyword>
<dbReference type="Proteomes" id="UP000001646">
    <property type="component" value="Chromosome 2"/>
</dbReference>
<dbReference type="GeneTree" id="ENSGT00940000154715"/>
<feature type="compositionally biased region" description="Basic and acidic residues" evidence="12">
    <location>
        <begin position="395"/>
        <end position="409"/>
    </location>
</feature>
<feature type="domain" description="C2H2-type" evidence="13">
    <location>
        <begin position="607"/>
        <end position="634"/>
    </location>
</feature>
<dbReference type="Gene3D" id="3.30.160.60">
    <property type="entry name" value="Classic Zinc Finger"/>
    <property type="match status" value="4"/>
</dbReference>
<keyword evidence="7" id="KW-0805">Transcription regulation</keyword>
<dbReference type="PROSITE" id="PS00028">
    <property type="entry name" value="ZINC_FINGER_C2H2_1"/>
    <property type="match status" value="4"/>
</dbReference>
<dbReference type="FunFam" id="1.10.4020.10:FF:000001">
    <property type="entry name" value="zinc finger protein 263 isoform X1"/>
    <property type="match status" value="1"/>
</dbReference>
<dbReference type="FunFam" id="3.30.160.60:FF:000295">
    <property type="entry name" value="zinc finger protein 19"/>
    <property type="match status" value="1"/>
</dbReference>
<reference evidence="15" key="3">
    <citation type="submission" date="2025-09" db="UniProtKB">
        <authorList>
            <consortium name="Ensembl"/>
        </authorList>
    </citation>
    <scope>IDENTIFICATION</scope>
</reference>
<dbReference type="FunFam" id="3.30.160.60:FF:002343">
    <property type="entry name" value="Zinc finger protein 33A"/>
    <property type="match status" value="1"/>
</dbReference>
<comment type="subcellular location">
    <subcellularLocation>
        <location evidence="1">Nucleus</location>
    </subcellularLocation>
</comment>
<organism evidence="15 16">
    <name type="scientific">Anolis carolinensis</name>
    <name type="common">Green anole</name>
    <name type="synonym">American chameleon</name>
    <dbReference type="NCBI Taxonomy" id="28377"/>
    <lineage>
        <taxon>Eukaryota</taxon>
        <taxon>Metazoa</taxon>
        <taxon>Chordata</taxon>
        <taxon>Craniata</taxon>
        <taxon>Vertebrata</taxon>
        <taxon>Euteleostomi</taxon>
        <taxon>Lepidosauria</taxon>
        <taxon>Squamata</taxon>
        <taxon>Bifurcata</taxon>
        <taxon>Unidentata</taxon>
        <taxon>Episquamata</taxon>
        <taxon>Toxicofera</taxon>
        <taxon>Iguania</taxon>
        <taxon>Dactyloidae</taxon>
        <taxon>Anolis</taxon>
    </lineage>
</organism>
<evidence type="ECO:0000259" key="13">
    <source>
        <dbReference type="PROSITE" id="PS50157"/>
    </source>
</evidence>
<dbReference type="Gene3D" id="1.10.4020.10">
    <property type="entry name" value="DNA breaking-rejoining enzymes"/>
    <property type="match status" value="1"/>
</dbReference>
<dbReference type="HOGENOM" id="CLU_002678_49_3_1"/>
<evidence type="ECO:0000256" key="3">
    <source>
        <dbReference type="ARBA" id="ARBA00022723"/>
    </source>
</evidence>
<dbReference type="InterPro" id="IPR003309">
    <property type="entry name" value="SCAN_dom"/>
</dbReference>
<sequence length="718" mass="81611">MRNWSRTNHPGEGCDPSAPSEQNMVGTELGKGPNRAHKSSSVVPPKHMAERPGWGISQEGKEGMQQRWEAQWQEFLKTLQPIHTSEEDPAVLEAAPWDDTKAFLASFEQVAKACRWPREEWVARLQPALSGEAEQAYGMLEAGDREDYGKVKAALLRGDALRMEMQRQHFRQFCCPEVEDPRRVYTQLQELCCRWLKPERRSKEQILELLILEQFLAVLPFEIQNWIREGGPETCAQAVVLVEDFLTSQREAETSKWQGPLQEACLNSREGEENPLRDLREQIYKEAKHNSVGEITLLGSRIKGPNHSNSLLPAEVQGMTEAGPNEGLVSLKEAAVVEPTPMQPVQRTMFWQVLQEEGGNANSLEGILAPKPDRSPHPPKEEMFHQFPVGCERHPGHNSGDKKGNKFKTESSPYELEEMPRTQPETSQGNVPVTDEMLKERSDKKRSWIMVETFHDGEDTMDKIPRVVPCSDEGNIPTATETDKKRWESNRRQRKDLMRAHNESSMFSEGFGAECNERHIVYMRDELPLSSRLGGRSHANSGIIIKHVGEDRLGYPTEMEIFQENPAHQGSGTGEKMYKHAENIPALDQRENQLGGRQSSPIGENSFSCLECGISFSQRLHLMAHLQVHAGEKPYRCLECGNCFIQKISLVRHQKIHAGVKRYKCPECGKSFMQSTHLKRHLRIHTGEKPFECTDCGRNFSRKDKLLGHQRIHCGQKT</sequence>
<dbReference type="SUPFAM" id="SSF47353">
    <property type="entry name" value="Retrovirus capsid dimerization domain-like"/>
    <property type="match status" value="1"/>
</dbReference>
<dbReference type="InParanoid" id="G1KZ70"/>
<accession>G1KZ70</accession>
<evidence type="ECO:0000256" key="7">
    <source>
        <dbReference type="ARBA" id="ARBA00023015"/>
    </source>
</evidence>
<dbReference type="PROSITE" id="PS50804">
    <property type="entry name" value="SCAN_BOX"/>
    <property type="match status" value="1"/>
</dbReference>
<name>G1KZ70_ANOCA</name>
<feature type="region of interest" description="Disordered" evidence="12">
    <location>
        <begin position="395"/>
        <end position="432"/>
    </location>
</feature>
<evidence type="ECO:0000256" key="1">
    <source>
        <dbReference type="ARBA" id="ARBA00004123"/>
    </source>
</evidence>
<dbReference type="InterPro" id="IPR013087">
    <property type="entry name" value="Znf_C2H2_type"/>
</dbReference>
<feature type="domain" description="C2H2-type" evidence="13">
    <location>
        <begin position="635"/>
        <end position="662"/>
    </location>
</feature>
<keyword evidence="10" id="KW-0539">Nucleus</keyword>
<dbReference type="InterPro" id="IPR041697">
    <property type="entry name" value="Znf-C2H2_11"/>
</dbReference>
<dbReference type="InterPro" id="IPR038269">
    <property type="entry name" value="SCAN_sf"/>
</dbReference>
<comment type="similarity">
    <text evidence="2">Belongs to the krueppel C2H2-type zinc-finger protein family.</text>
</comment>
<keyword evidence="5 11" id="KW-0863">Zinc-finger</keyword>
<dbReference type="OrthoDB" id="9411774at2759"/>
<feature type="compositionally biased region" description="Basic and acidic residues" evidence="12">
    <location>
        <begin position="481"/>
        <end position="491"/>
    </location>
</feature>
<dbReference type="Pfam" id="PF02023">
    <property type="entry name" value="SCAN"/>
    <property type="match status" value="1"/>
</dbReference>
<dbReference type="GO" id="GO:0008270">
    <property type="term" value="F:zinc ion binding"/>
    <property type="evidence" value="ECO:0007669"/>
    <property type="project" value="UniProtKB-KW"/>
</dbReference>
<evidence type="ECO:0000313" key="16">
    <source>
        <dbReference type="Proteomes" id="UP000001646"/>
    </source>
</evidence>
<gene>
    <name evidence="15" type="primary">LOC100565625</name>
</gene>
<evidence type="ECO:0000256" key="5">
    <source>
        <dbReference type="ARBA" id="ARBA00022771"/>
    </source>
</evidence>
<dbReference type="GO" id="GO:0000981">
    <property type="term" value="F:DNA-binding transcription factor activity, RNA polymerase II-specific"/>
    <property type="evidence" value="ECO:0000318"/>
    <property type="project" value="GO_Central"/>
</dbReference>
<evidence type="ECO:0000313" key="15">
    <source>
        <dbReference type="Ensembl" id="ENSACAP00000021442.2"/>
    </source>
</evidence>
<dbReference type="Pfam" id="PF00096">
    <property type="entry name" value="zf-C2H2"/>
    <property type="match status" value="3"/>
</dbReference>
<evidence type="ECO:0000256" key="8">
    <source>
        <dbReference type="ARBA" id="ARBA00023125"/>
    </source>
</evidence>
<keyword evidence="16" id="KW-1185">Reference proteome</keyword>
<evidence type="ECO:0000256" key="6">
    <source>
        <dbReference type="ARBA" id="ARBA00022833"/>
    </source>
</evidence>
<dbReference type="PROSITE" id="PS50157">
    <property type="entry name" value="ZINC_FINGER_C2H2_2"/>
    <property type="match status" value="4"/>
</dbReference>
<keyword evidence="6" id="KW-0862">Zinc</keyword>
<feature type="region of interest" description="Disordered" evidence="12">
    <location>
        <begin position="462"/>
        <end position="491"/>
    </location>
</feature>
<keyword evidence="4" id="KW-0677">Repeat</keyword>
<feature type="domain" description="SCAN box" evidence="14">
    <location>
        <begin position="167"/>
        <end position="245"/>
    </location>
</feature>
<protein>
    <submittedName>
        <fullName evidence="15">Uncharacterized protein</fullName>
    </submittedName>
</protein>
<proteinExistence type="inferred from homology"/>